<gene>
    <name evidence="1" type="ORF">CLV67_12633</name>
</gene>
<name>A0A2T0JXJ9_9ACTN</name>
<keyword evidence="2" id="KW-1185">Reference proteome</keyword>
<dbReference type="Proteomes" id="UP000239415">
    <property type="component" value="Unassembled WGS sequence"/>
</dbReference>
<evidence type="ECO:0000313" key="1">
    <source>
        <dbReference type="EMBL" id="PRX12908.1"/>
    </source>
</evidence>
<protein>
    <submittedName>
        <fullName evidence="1">Uncharacterized protein</fullName>
    </submittedName>
</protein>
<dbReference type="AlphaFoldDB" id="A0A2T0JXJ9"/>
<accession>A0A2T0JXJ9</accession>
<sequence>MLARFRTREVPYKRDSVHANGARVAPGAVLVSCVDQYTATFIEVPTWLSTAILTPTAGSLTPWFGSSS</sequence>
<proteinExistence type="predicted"/>
<evidence type="ECO:0000313" key="2">
    <source>
        <dbReference type="Proteomes" id="UP000239415"/>
    </source>
</evidence>
<dbReference type="EMBL" id="PVMZ01000026">
    <property type="protein sequence ID" value="PRX12908.1"/>
    <property type="molecule type" value="Genomic_DNA"/>
</dbReference>
<reference evidence="1 2" key="1">
    <citation type="submission" date="2018-03" db="EMBL/GenBank/DDBJ databases">
        <title>Genomic Encyclopedia of Archaeal and Bacterial Type Strains, Phase II (KMG-II): from individual species to whole genera.</title>
        <authorList>
            <person name="Goeker M."/>
        </authorList>
    </citation>
    <scope>NUCLEOTIDE SEQUENCE [LARGE SCALE GENOMIC DNA]</scope>
    <source>
        <strain evidence="1 2">DSM 43146</strain>
    </source>
</reference>
<comment type="caution">
    <text evidence="1">The sequence shown here is derived from an EMBL/GenBank/DDBJ whole genome shotgun (WGS) entry which is preliminary data.</text>
</comment>
<organism evidence="1 2">
    <name type="scientific">Actinoplanes italicus</name>
    <dbReference type="NCBI Taxonomy" id="113567"/>
    <lineage>
        <taxon>Bacteria</taxon>
        <taxon>Bacillati</taxon>
        <taxon>Actinomycetota</taxon>
        <taxon>Actinomycetes</taxon>
        <taxon>Micromonosporales</taxon>
        <taxon>Micromonosporaceae</taxon>
        <taxon>Actinoplanes</taxon>
    </lineage>
</organism>